<dbReference type="SUPFAM" id="SSF52540">
    <property type="entry name" value="P-loop containing nucleoside triphosphate hydrolases"/>
    <property type="match status" value="1"/>
</dbReference>
<evidence type="ECO:0000256" key="1">
    <source>
        <dbReference type="ARBA" id="ARBA00023015"/>
    </source>
</evidence>
<evidence type="ECO:0000256" key="2">
    <source>
        <dbReference type="ARBA" id="ARBA00023163"/>
    </source>
</evidence>
<reference evidence="4 5" key="1">
    <citation type="submission" date="2019-08" db="EMBL/GenBank/DDBJ databases">
        <title>Bacillus genomes from the desert of Cuatro Cienegas, Coahuila.</title>
        <authorList>
            <person name="Olmedo-Alvarez G."/>
        </authorList>
    </citation>
    <scope>NUCLEOTIDE SEQUENCE [LARGE SCALE GENOMIC DNA]</scope>
    <source>
        <strain evidence="4 5">CH446_14T</strain>
    </source>
</reference>
<dbReference type="InterPro" id="IPR036388">
    <property type="entry name" value="WH-like_DNA-bd_sf"/>
</dbReference>
<dbReference type="PANTHER" id="PTHR35807">
    <property type="entry name" value="TRANSCRIPTIONAL REGULATOR REDD-RELATED"/>
    <property type="match status" value="1"/>
</dbReference>
<dbReference type="PANTHER" id="PTHR35807:SF2">
    <property type="entry name" value="TRANSCRIPTIONAL ACTIVATOR DOMAIN"/>
    <property type="match status" value="1"/>
</dbReference>
<sequence>MPVIKTKLMVPPVKEGYIRRARLSAKMKAVAEYPLCIVESGAGYGKSTALALFVHDEKLPCSWYSISSEDDDIIPFLSCLVASVRLAHPDFGTEILSILEQLDRYVKEEEIRSLASLFINEAALHRENILLILDDFHQVEHSYTINCWMETLLEHIPPNLHLIISSRSRPGWKLLKKMRVTDKLLEIKKEDLVLSRDEVELLLNELYGISIKQGDLDRICLATEGWVIAVGMIGQQLTDKKSISNLFGASSGSLADLFQYLVTEVFAKQPPLIQQFLEQTSIFDDMTEELCNEVMGIAGAGAMLQQLTEKNLFIHKIGEKVYRYHALFKEFLEKQLKAGQPNSYRLLNERCARHFVRSLQWDDALKHFEKIGSTEEIASILSDQGLRMLETGKLGSLSDRIAGIPGQTKDRFYPVWFLEGEVLRYRSSYQEAELAYDRAATGADGKKDLIWKARALEGKARIYLDTIQPHKAERILSQAIQLKEGNIRGGRDEPARLYHLLAENLINAGQAAKAEKWMERAESMGHQMLDKSLLARLYLRTGKLTESRKILMSGRKTESEGKPLPKSHRETDLLLALIEAFTGNGAEAKKLSQEGIQQGISTKAPFVEACGWIRLGHAAQLLGEYDSALAEKCYRTSLDIMDRLEIERGKAEPLMGLCILYGERNDYSKSMDAGKAGLQETERVKDMWLSSLILISMGISSAYGRRFGEADKHFDLASSMLQQCGDDYGCMLALFWKAYSAHQQGLQEDFEHSFKSFLSQMQWGDYEFFLFRRTLFGPRDLQMFAPILIEAEKSSIMPDYTARLLKEMNLGNLHSHPGFTLKVKTLGQFRVWLGDKEIDEGGWQRGKAKELLQLFLTHLHQLIRKEDIFDMLWPEQDAASADRDFKVALNALNNVLEPNRKPRKNPFFISREGTSYGINPKAVIDLDSILFEEWIKDGLEEKDHGKSIHRLERALKLYAGDYLPERRYEDWCISEKERLQVYFLRGAEKLAQLCVRKEDYDMAIEWCERIIEKDRTWEEAYRLLMYCYYSKNNRPRAIRWFQKCCEVLEEELGVAPLEPTLHMHEMIMESGNVAGHAQW</sequence>
<dbReference type="Gene3D" id="3.40.50.300">
    <property type="entry name" value="P-loop containing nucleotide triphosphate hydrolases"/>
    <property type="match status" value="1"/>
</dbReference>
<dbReference type="SUPFAM" id="SSF48452">
    <property type="entry name" value="TPR-like"/>
    <property type="match status" value="3"/>
</dbReference>
<dbReference type="InterPro" id="IPR051677">
    <property type="entry name" value="AfsR-DnrI-RedD_regulator"/>
</dbReference>
<dbReference type="InterPro" id="IPR016032">
    <property type="entry name" value="Sig_transdc_resp-reg_C-effctor"/>
</dbReference>
<evidence type="ECO:0000259" key="3">
    <source>
        <dbReference type="SMART" id="SM01043"/>
    </source>
</evidence>
<keyword evidence="1" id="KW-0805">Transcription regulation</keyword>
<dbReference type="InterPro" id="IPR059106">
    <property type="entry name" value="WHD_MalT"/>
</dbReference>
<dbReference type="Pfam" id="PF25873">
    <property type="entry name" value="WHD_MalT"/>
    <property type="match status" value="1"/>
</dbReference>
<dbReference type="InterPro" id="IPR027417">
    <property type="entry name" value="P-loop_NTPase"/>
</dbReference>
<dbReference type="Gene3D" id="1.25.40.10">
    <property type="entry name" value="Tetratricopeptide repeat domain"/>
    <property type="match status" value="3"/>
</dbReference>
<dbReference type="InterPro" id="IPR019734">
    <property type="entry name" value="TPR_rpt"/>
</dbReference>
<feature type="domain" description="Bacterial transcriptional activator" evidence="3">
    <location>
        <begin position="926"/>
        <end position="1068"/>
    </location>
</feature>
<dbReference type="InterPro" id="IPR011990">
    <property type="entry name" value="TPR-like_helical_dom_sf"/>
</dbReference>
<name>A0A5D4R349_9BACI</name>
<keyword evidence="2" id="KW-0804">Transcription</keyword>
<proteinExistence type="predicted"/>
<dbReference type="GO" id="GO:0006355">
    <property type="term" value="P:regulation of DNA-templated transcription"/>
    <property type="evidence" value="ECO:0007669"/>
    <property type="project" value="InterPro"/>
</dbReference>
<gene>
    <name evidence="4" type="ORF">FZD51_21220</name>
</gene>
<dbReference type="SMART" id="SM01043">
    <property type="entry name" value="BTAD"/>
    <property type="match status" value="1"/>
</dbReference>
<dbReference type="AlphaFoldDB" id="A0A5D4R349"/>
<organism evidence="4 5">
    <name type="scientific">Bacillus infantis</name>
    <dbReference type="NCBI Taxonomy" id="324767"/>
    <lineage>
        <taxon>Bacteria</taxon>
        <taxon>Bacillati</taxon>
        <taxon>Bacillota</taxon>
        <taxon>Bacilli</taxon>
        <taxon>Bacillales</taxon>
        <taxon>Bacillaceae</taxon>
        <taxon>Bacillus</taxon>
    </lineage>
</organism>
<dbReference type="EMBL" id="VTER01000013">
    <property type="protein sequence ID" value="TYS44072.1"/>
    <property type="molecule type" value="Genomic_DNA"/>
</dbReference>
<comment type="caution">
    <text evidence="4">The sequence shown here is derived from an EMBL/GenBank/DDBJ whole genome shotgun (WGS) entry which is preliminary data.</text>
</comment>
<dbReference type="GO" id="GO:0003677">
    <property type="term" value="F:DNA binding"/>
    <property type="evidence" value="ECO:0007669"/>
    <property type="project" value="InterPro"/>
</dbReference>
<protein>
    <submittedName>
        <fullName evidence="4">Transcriptional regulator</fullName>
    </submittedName>
</protein>
<evidence type="ECO:0000313" key="5">
    <source>
        <dbReference type="Proteomes" id="UP000322139"/>
    </source>
</evidence>
<dbReference type="RefSeq" id="WP_148976577.1">
    <property type="nucleotide sequence ID" value="NZ_JBNILB010000008.1"/>
</dbReference>
<dbReference type="SUPFAM" id="SSF46894">
    <property type="entry name" value="C-terminal effector domain of the bipartite response regulators"/>
    <property type="match status" value="1"/>
</dbReference>
<dbReference type="Proteomes" id="UP000322139">
    <property type="component" value="Unassembled WGS sequence"/>
</dbReference>
<dbReference type="Pfam" id="PF03704">
    <property type="entry name" value="BTAD"/>
    <property type="match status" value="1"/>
</dbReference>
<dbReference type="SMART" id="SM00028">
    <property type="entry name" value="TPR"/>
    <property type="match status" value="5"/>
</dbReference>
<dbReference type="InterPro" id="IPR005158">
    <property type="entry name" value="BTAD"/>
</dbReference>
<accession>A0A5D4R349</accession>
<dbReference type="Gene3D" id="1.10.10.10">
    <property type="entry name" value="Winged helix-like DNA-binding domain superfamily/Winged helix DNA-binding domain"/>
    <property type="match status" value="1"/>
</dbReference>
<evidence type="ECO:0000313" key="4">
    <source>
        <dbReference type="EMBL" id="TYS44072.1"/>
    </source>
</evidence>